<gene>
    <name evidence="2" type="ORF">V7x_28690</name>
</gene>
<organism evidence="2 3">
    <name type="scientific">Crateriforma conspicua</name>
    <dbReference type="NCBI Taxonomy" id="2527996"/>
    <lineage>
        <taxon>Bacteria</taxon>
        <taxon>Pseudomonadati</taxon>
        <taxon>Planctomycetota</taxon>
        <taxon>Planctomycetia</taxon>
        <taxon>Planctomycetales</taxon>
        <taxon>Planctomycetaceae</taxon>
        <taxon>Crateriforma</taxon>
    </lineage>
</organism>
<dbReference type="OrthoDB" id="9765386at2"/>
<protein>
    <submittedName>
        <fullName evidence="2">Phage portal protein</fullName>
    </submittedName>
</protein>
<comment type="caution">
    <text evidence="2">The sequence shown here is derived from an EMBL/GenBank/DDBJ whole genome shotgun (WGS) entry which is preliminary data.</text>
</comment>
<feature type="region of interest" description="Disordered" evidence="1">
    <location>
        <begin position="415"/>
        <end position="456"/>
    </location>
</feature>
<dbReference type="InterPro" id="IPR006427">
    <property type="entry name" value="Portal_HK97"/>
</dbReference>
<name>A0A5C6G089_9PLAN</name>
<sequence>MNQSPTEPMAAGVFDALSVFHVGGPMMSAAGENDGDISSLRADKIKDWLRDALIPDRNQSGVHMSPRRAMSYAPVHYALSKVSGHIGMMSLSLKQRIGQRKTRVATRHPAFGLILEPNHLYSGSVFTETVTGHAVFRGNGRAYIERDAYMRPLGLVIIPPDRCRTVVVDGEKWHIASLVVNTETGETRDYRLNDRDVLHVMGFSIDGITGVDVYGMAKESIALGLAAESQQSYHLGRKARPGLILQDVNSHFKDDDEARGFLRQFRDMHDGLDNAGKTALLRHGIKAVEAPGHSGRDSQVVETRQFQREDAALFWCLESILGEDGNSYASEEQRTLAYLKGLPGKLKKRWEEERDRKLLTESQKRSGQYFHELNAGSLLRADMKTTLETLEIGIRAMIYSPNDAREILGLDAVEGGDVYQNPNTSSGGTTSGDTPGGESDDDDGDDTSPEGQRPWELLGKTIRGRLRDLLQVEASRIRAAAEKGDDEAFATWCDRFYNAGNWGKTFERAWTDLGGLADDAAALINDHAVMTRTAGVAGVDEHCRHLVDVVPGRLADKLVAQLRGAS</sequence>
<proteinExistence type="predicted"/>
<evidence type="ECO:0000256" key="1">
    <source>
        <dbReference type="SAM" id="MobiDB-lite"/>
    </source>
</evidence>
<dbReference type="NCBIfam" id="TIGR01537">
    <property type="entry name" value="portal_HK97"/>
    <property type="match status" value="1"/>
</dbReference>
<evidence type="ECO:0000313" key="2">
    <source>
        <dbReference type="EMBL" id="TWU67295.1"/>
    </source>
</evidence>
<dbReference type="Proteomes" id="UP000316476">
    <property type="component" value="Unassembled WGS sequence"/>
</dbReference>
<feature type="compositionally biased region" description="Low complexity" evidence="1">
    <location>
        <begin position="424"/>
        <end position="437"/>
    </location>
</feature>
<accession>A0A5C6G089</accession>
<evidence type="ECO:0000313" key="3">
    <source>
        <dbReference type="Proteomes" id="UP000316476"/>
    </source>
</evidence>
<dbReference type="Pfam" id="PF04860">
    <property type="entry name" value="Phage_portal"/>
    <property type="match status" value="1"/>
</dbReference>
<reference evidence="2 3" key="1">
    <citation type="submission" date="2019-02" db="EMBL/GenBank/DDBJ databases">
        <title>Deep-cultivation of Planctomycetes and their phenomic and genomic characterization uncovers novel biology.</title>
        <authorList>
            <person name="Wiegand S."/>
            <person name="Jogler M."/>
            <person name="Boedeker C."/>
            <person name="Pinto D."/>
            <person name="Vollmers J."/>
            <person name="Rivas-Marin E."/>
            <person name="Kohn T."/>
            <person name="Peeters S.H."/>
            <person name="Heuer A."/>
            <person name="Rast P."/>
            <person name="Oberbeckmann S."/>
            <person name="Bunk B."/>
            <person name="Jeske O."/>
            <person name="Meyerdierks A."/>
            <person name="Storesund J.E."/>
            <person name="Kallscheuer N."/>
            <person name="Luecker S."/>
            <person name="Lage O.M."/>
            <person name="Pohl T."/>
            <person name="Merkel B.J."/>
            <person name="Hornburger P."/>
            <person name="Mueller R.-W."/>
            <person name="Bruemmer F."/>
            <person name="Labrenz M."/>
            <person name="Spormann A.M."/>
            <person name="Op Den Camp H."/>
            <person name="Overmann J."/>
            <person name="Amann R."/>
            <person name="Jetten M.S.M."/>
            <person name="Mascher T."/>
            <person name="Medema M.H."/>
            <person name="Devos D.P."/>
            <person name="Kaster A.-K."/>
            <person name="Ovreas L."/>
            <person name="Rohde M."/>
            <person name="Galperin M.Y."/>
            <person name="Jogler C."/>
        </authorList>
    </citation>
    <scope>NUCLEOTIDE SEQUENCE [LARGE SCALE GENOMIC DNA]</scope>
    <source>
        <strain evidence="2 3">V7</strain>
    </source>
</reference>
<dbReference type="EMBL" id="SJPZ01000001">
    <property type="protein sequence ID" value="TWU67295.1"/>
    <property type="molecule type" value="Genomic_DNA"/>
</dbReference>
<feature type="compositionally biased region" description="Acidic residues" evidence="1">
    <location>
        <begin position="438"/>
        <end position="448"/>
    </location>
</feature>
<dbReference type="AlphaFoldDB" id="A0A5C6G089"/>
<dbReference type="RefSeq" id="WP_146413727.1">
    <property type="nucleotide sequence ID" value="NZ_SJPZ01000001.1"/>
</dbReference>
<dbReference type="InterPro" id="IPR006944">
    <property type="entry name" value="Phage/GTA_portal"/>
</dbReference>